<dbReference type="AlphaFoldDB" id="A0A6A1US45"/>
<dbReference type="FunFam" id="3.40.50.80:FF:000028">
    <property type="entry name" value="Respiratory burst oxidase protein E"/>
    <property type="match status" value="1"/>
</dbReference>
<dbReference type="InterPro" id="IPR039261">
    <property type="entry name" value="FNR_nucleotide-bd"/>
</dbReference>
<dbReference type="GO" id="GO:0005886">
    <property type="term" value="C:plasma membrane"/>
    <property type="evidence" value="ECO:0007669"/>
    <property type="project" value="TreeGrafter"/>
</dbReference>
<dbReference type="PROSITE" id="PS51384">
    <property type="entry name" value="FAD_FR"/>
    <property type="match status" value="1"/>
</dbReference>
<feature type="domain" description="FAD-binding FR-type" evidence="15">
    <location>
        <begin position="632"/>
        <end position="753"/>
    </location>
</feature>
<comment type="similarity">
    <text evidence="2">Belongs to the RBOH (TC 5.B.1.3) family.</text>
</comment>
<dbReference type="FunFam" id="1.10.238.10:FF:000049">
    <property type="entry name" value="Respiratory burst oxidase homolog A"/>
    <property type="match status" value="1"/>
</dbReference>
<accession>A0A6A1US45</accession>
<dbReference type="SUPFAM" id="SSF63380">
    <property type="entry name" value="Riboflavin synthase domain-like"/>
    <property type="match status" value="1"/>
</dbReference>
<dbReference type="InterPro" id="IPR011992">
    <property type="entry name" value="EF-hand-dom_pair"/>
</dbReference>
<dbReference type="GO" id="GO:0046872">
    <property type="term" value="F:metal ion binding"/>
    <property type="evidence" value="ECO:0007669"/>
    <property type="project" value="UniProtKB-KW"/>
</dbReference>
<dbReference type="SUPFAM" id="SSF52343">
    <property type="entry name" value="Ferredoxin reductase-like, C-terminal NADP-linked domain"/>
    <property type="match status" value="1"/>
</dbReference>
<dbReference type="InterPro" id="IPR018247">
    <property type="entry name" value="EF_Hand_1_Ca_BS"/>
</dbReference>
<dbReference type="PANTHER" id="PTHR11972">
    <property type="entry name" value="NADPH OXIDASE"/>
    <property type="match status" value="1"/>
</dbReference>
<dbReference type="InterPro" id="IPR050369">
    <property type="entry name" value="RBOH/FRE"/>
</dbReference>
<evidence type="ECO:0000256" key="10">
    <source>
        <dbReference type="ARBA" id="ARBA00022989"/>
    </source>
</evidence>
<feature type="transmembrane region" description="Helical" evidence="14">
    <location>
        <begin position="399"/>
        <end position="418"/>
    </location>
</feature>
<dbReference type="FunFam" id="2.40.30.10:FF:000019">
    <property type="entry name" value="Respiratory burst oxidase homolog A"/>
    <property type="match status" value="1"/>
</dbReference>
<evidence type="ECO:0000313" key="17">
    <source>
        <dbReference type="Proteomes" id="UP000516437"/>
    </source>
</evidence>
<dbReference type="Gene3D" id="2.40.30.10">
    <property type="entry name" value="Translation factors"/>
    <property type="match status" value="1"/>
</dbReference>
<evidence type="ECO:0000256" key="6">
    <source>
        <dbReference type="ARBA" id="ARBA00022723"/>
    </source>
</evidence>
<keyword evidence="8" id="KW-0106">Calcium</keyword>
<comment type="caution">
    <text evidence="16">The sequence shown here is derived from an EMBL/GenBank/DDBJ whole genome shotgun (WGS) entry which is preliminary data.</text>
</comment>
<dbReference type="SUPFAM" id="SSF47473">
    <property type="entry name" value="EF-hand"/>
    <property type="match status" value="1"/>
</dbReference>
<feature type="transmembrane region" description="Helical" evidence="14">
    <location>
        <begin position="759"/>
        <end position="776"/>
    </location>
</feature>
<keyword evidence="5 14" id="KW-0812">Transmembrane</keyword>
<evidence type="ECO:0000256" key="14">
    <source>
        <dbReference type="SAM" id="Phobius"/>
    </source>
</evidence>
<evidence type="ECO:0000256" key="1">
    <source>
        <dbReference type="ARBA" id="ARBA00004141"/>
    </source>
</evidence>
<keyword evidence="6" id="KW-0479">Metal-binding</keyword>
<evidence type="ECO:0000256" key="4">
    <source>
        <dbReference type="ARBA" id="ARBA00022630"/>
    </source>
</evidence>
<dbReference type="Proteomes" id="UP000516437">
    <property type="component" value="Chromosome 8"/>
</dbReference>
<evidence type="ECO:0000256" key="11">
    <source>
        <dbReference type="ARBA" id="ARBA00023002"/>
    </source>
</evidence>
<evidence type="ECO:0000256" key="8">
    <source>
        <dbReference type="ARBA" id="ARBA00022837"/>
    </source>
</evidence>
<evidence type="ECO:0000256" key="12">
    <source>
        <dbReference type="ARBA" id="ARBA00023136"/>
    </source>
</evidence>
<reference evidence="16 17" key="1">
    <citation type="journal article" date="2019" name="Plant Biotechnol. J.">
        <title>The red bayberry genome and genetic basis of sex determination.</title>
        <authorList>
            <person name="Jia H.M."/>
            <person name="Jia H.J."/>
            <person name="Cai Q.L."/>
            <person name="Wang Y."/>
            <person name="Zhao H.B."/>
            <person name="Yang W.F."/>
            <person name="Wang G.Y."/>
            <person name="Li Y.H."/>
            <person name="Zhan D.L."/>
            <person name="Shen Y.T."/>
            <person name="Niu Q.F."/>
            <person name="Chang L."/>
            <person name="Qiu J."/>
            <person name="Zhao L."/>
            <person name="Xie H.B."/>
            <person name="Fu W.Y."/>
            <person name="Jin J."/>
            <person name="Li X.W."/>
            <person name="Jiao Y."/>
            <person name="Zhou C.C."/>
            <person name="Tu T."/>
            <person name="Chai C.Y."/>
            <person name="Gao J.L."/>
            <person name="Fan L.J."/>
            <person name="van de Weg E."/>
            <person name="Wang J.Y."/>
            <person name="Gao Z.S."/>
        </authorList>
    </citation>
    <scope>NUCLEOTIDE SEQUENCE [LARGE SCALE GENOMIC DNA]</scope>
    <source>
        <tissue evidence="16">Leaves</tissue>
    </source>
</reference>
<feature type="transmembrane region" description="Helical" evidence="14">
    <location>
        <begin position="578"/>
        <end position="602"/>
    </location>
</feature>
<keyword evidence="4" id="KW-0285">Flavoprotein</keyword>
<dbReference type="InterPro" id="IPR013623">
    <property type="entry name" value="NADPH_Ox"/>
</dbReference>
<dbReference type="Pfam" id="PF08414">
    <property type="entry name" value="NADPH_Ox"/>
    <property type="match status" value="1"/>
</dbReference>
<dbReference type="InterPro" id="IPR013130">
    <property type="entry name" value="Fe3_Rdtase_TM_dom"/>
</dbReference>
<name>A0A6A1US45_9ROSI</name>
<dbReference type="OrthoDB" id="167398at2759"/>
<dbReference type="InterPro" id="IPR000778">
    <property type="entry name" value="Cyt_b245_heavy_chain"/>
</dbReference>
<dbReference type="PANTHER" id="PTHR11972:SF44">
    <property type="entry name" value="RESPIRATORY BURST OXIDASE HOMOLOG PROTEIN E"/>
    <property type="match status" value="1"/>
</dbReference>
<feature type="transmembrane region" description="Helical" evidence="14">
    <location>
        <begin position="538"/>
        <end position="558"/>
    </location>
</feature>
<evidence type="ECO:0000256" key="5">
    <source>
        <dbReference type="ARBA" id="ARBA00022692"/>
    </source>
</evidence>
<evidence type="ECO:0000256" key="7">
    <source>
        <dbReference type="ARBA" id="ARBA00022827"/>
    </source>
</evidence>
<keyword evidence="7" id="KW-0274">FAD</keyword>
<evidence type="ECO:0000256" key="9">
    <source>
        <dbReference type="ARBA" id="ARBA00022857"/>
    </source>
</evidence>
<feature type="region of interest" description="Disordered" evidence="13">
    <location>
        <begin position="785"/>
        <end position="816"/>
    </location>
</feature>
<dbReference type="InterPro" id="IPR013112">
    <property type="entry name" value="FAD-bd_8"/>
</dbReference>
<dbReference type="GO" id="GO:0004601">
    <property type="term" value="F:peroxidase activity"/>
    <property type="evidence" value="ECO:0007669"/>
    <property type="project" value="UniProtKB-KW"/>
</dbReference>
<dbReference type="PROSITE" id="PS00018">
    <property type="entry name" value="EF_HAND_1"/>
    <property type="match status" value="1"/>
</dbReference>
<evidence type="ECO:0000259" key="15">
    <source>
        <dbReference type="PROSITE" id="PS51384"/>
    </source>
</evidence>
<proteinExistence type="inferred from homology"/>
<dbReference type="InterPro" id="IPR017938">
    <property type="entry name" value="Riboflavin_synthase-like_b-brl"/>
</dbReference>
<keyword evidence="11" id="KW-0560">Oxidoreductase</keyword>
<keyword evidence="17" id="KW-1185">Reference proteome</keyword>
<evidence type="ECO:0000313" key="16">
    <source>
        <dbReference type="EMBL" id="KAB1203189.1"/>
    </source>
</evidence>
<dbReference type="Gene3D" id="1.10.238.10">
    <property type="entry name" value="EF-hand"/>
    <property type="match status" value="1"/>
</dbReference>
<gene>
    <name evidence="16" type="ORF">CJ030_MR8G001881</name>
</gene>
<dbReference type="Gene3D" id="3.40.50.80">
    <property type="entry name" value="Nucleotide-binding domain of ferredoxin-NADP reductase (FNR) module"/>
    <property type="match status" value="1"/>
</dbReference>
<dbReference type="CDD" id="cd06186">
    <property type="entry name" value="NOX_Duox_like_FAD_NADP"/>
    <property type="match status" value="1"/>
</dbReference>
<feature type="compositionally biased region" description="Low complexity" evidence="13">
    <location>
        <begin position="800"/>
        <end position="810"/>
    </location>
</feature>
<evidence type="ECO:0000256" key="3">
    <source>
        <dbReference type="ARBA" id="ARBA00022559"/>
    </source>
</evidence>
<protein>
    <recommendedName>
        <fullName evidence="15">FAD-binding FR-type domain-containing protein</fullName>
    </recommendedName>
</protein>
<dbReference type="SFLD" id="SFLDG01169">
    <property type="entry name" value="NADPH_oxidase_subgroup_(NOX)"/>
    <property type="match status" value="1"/>
</dbReference>
<dbReference type="PRINTS" id="PR00466">
    <property type="entry name" value="GP91PHOX"/>
</dbReference>
<keyword evidence="10 14" id="KW-1133">Transmembrane helix</keyword>
<dbReference type="Pfam" id="PF08022">
    <property type="entry name" value="FAD_binding_8"/>
    <property type="match status" value="1"/>
</dbReference>
<dbReference type="Pfam" id="PF08030">
    <property type="entry name" value="NAD_binding_6"/>
    <property type="match status" value="1"/>
</dbReference>
<dbReference type="GO" id="GO:0016174">
    <property type="term" value="F:NAD(P)H oxidase H2O2-forming activity"/>
    <property type="evidence" value="ECO:0007669"/>
    <property type="project" value="TreeGrafter"/>
</dbReference>
<sequence>MRSSSSSFRRSSPKLSNCSRAFDLLDDLEADYAGGEAVGGAMLPMFLEDLRRNNDHDTVEVTLELQDDSVVVCSVMPTTDTAEAATEGFLGRSHSVTSRIRKKFPWLRSPSCSRTSMSDAEENNTISLSARDARRMKARLQRTRSTAQQALKGLRFISKSTTSGACEAEELWRKVETRFESLAEDDLLAREDFGECIGMGKESKEFALGIFDALARRRRQKVGRITKEELYDFWLQISDQSFDARLQIFFDMYWSTAPLRLFLISSSLFPRQLSPKNLRADSNEDGKITSEEVQEASDSFCLLIMLSASANKLSKLKEQAEEYASLIMEELDPENLGYIELWQLETLLLQRDTYMNYSRPLSTASVGWSQNISSFRPRNVIRRVAETLRCFILENWQRSWILLLWMAAMAGLFTWKFIQYRNRAAFQVMGYCVATAKGAAETLKLNMALVLLPVCRNTLTWLRSTRARSFIPFDDNINFHKMIACAIAVGVFLHAGNHLACDFPRLINSSPEDFALISSDFQDKKPTYRYLLTGTEGVTGISMVVLMAIAFTLASRYFRRNVVRLPAPFNRLTGFNAFWYSHHLFVIVYILLVVHGTCLFLAHEWNQKTTWMYISVPLLLYVAERSVRTCRSEHYSVKILKVSVLPGNVFSLIMSKPQGFKYKSGQYIFLKCPTISPFEWHPFSITAAPGDDYLSVHIRTVGDWTQELKRSLTQGEGSASVIGPAKFSLLGHKDRGGQLKLLVDGPYGAPAQDYKNYDVLLLVGLGIGATPFISILRDLLNSTRLEEQDSNTETSRSDDSTNSFTSSNMTPVGKRKWQRTKNAHFYWVTREPGSFEWFKGVMDEVAEMDHKGQIELHNYLTSVYEEYDARSTLLTMIQALNHAKHGVDILSGTRVRTHFARPNWKEVFTKIASKHPYATVGVFYCGMPVLAKELQKLSHELSYKTSTRFEFHKEHF</sequence>
<keyword evidence="9" id="KW-0521">NADP</keyword>
<organism evidence="16 17">
    <name type="scientific">Morella rubra</name>
    <name type="common">Chinese bayberry</name>
    <dbReference type="NCBI Taxonomy" id="262757"/>
    <lineage>
        <taxon>Eukaryota</taxon>
        <taxon>Viridiplantae</taxon>
        <taxon>Streptophyta</taxon>
        <taxon>Embryophyta</taxon>
        <taxon>Tracheophyta</taxon>
        <taxon>Spermatophyta</taxon>
        <taxon>Magnoliopsida</taxon>
        <taxon>eudicotyledons</taxon>
        <taxon>Gunneridae</taxon>
        <taxon>Pentapetalae</taxon>
        <taxon>rosids</taxon>
        <taxon>fabids</taxon>
        <taxon>Fagales</taxon>
        <taxon>Myricaceae</taxon>
        <taxon>Morella</taxon>
    </lineage>
</organism>
<keyword evidence="3" id="KW-0575">Peroxidase</keyword>
<dbReference type="InterPro" id="IPR017927">
    <property type="entry name" value="FAD-bd_FR_type"/>
</dbReference>
<comment type="subcellular location">
    <subcellularLocation>
        <location evidence="1">Membrane</location>
        <topology evidence="1">Multi-pass membrane protein</topology>
    </subcellularLocation>
</comment>
<evidence type="ECO:0000256" key="2">
    <source>
        <dbReference type="ARBA" id="ARBA00007975"/>
    </source>
</evidence>
<evidence type="ECO:0000256" key="13">
    <source>
        <dbReference type="SAM" id="MobiDB-lite"/>
    </source>
</evidence>
<dbReference type="InterPro" id="IPR013121">
    <property type="entry name" value="Fe_red_NAD-bd_6"/>
</dbReference>
<keyword evidence="12 14" id="KW-0472">Membrane</keyword>
<dbReference type="EMBL" id="RXIC02000026">
    <property type="protein sequence ID" value="KAB1203189.1"/>
    <property type="molecule type" value="Genomic_DNA"/>
</dbReference>
<dbReference type="Pfam" id="PF01794">
    <property type="entry name" value="Ferric_reduct"/>
    <property type="match status" value="1"/>
</dbReference>